<gene>
    <name evidence="15" type="ORF">JKK62_09210</name>
</gene>
<comment type="cofactor">
    <cofactor evidence="2">
        <name>Ca(2+)</name>
        <dbReference type="ChEBI" id="CHEBI:29108"/>
    </cofactor>
</comment>
<dbReference type="SUPFAM" id="SSF51011">
    <property type="entry name" value="Glycosyl hydrolase domain"/>
    <property type="match status" value="1"/>
</dbReference>
<dbReference type="Pfam" id="PF00128">
    <property type="entry name" value="Alpha-amylase"/>
    <property type="match status" value="1"/>
</dbReference>
<dbReference type="InterPro" id="IPR013783">
    <property type="entry name" value="Ig-like_fold"/>
</dbReference>
<dbReference type="InterPro" id="IPR017853">
    <property type="entry name" value="GH"/>
</dbReference>
<organism evidence="15 16">
    <name type="scientific">Ruminococcus difficilis</name>
    <dbReference type="NCBI Taxonomy" id="2763069"/>
    <lineage>
        <taxon>Bacteria</taxon>
        <taxon>Bacillati</taxon>
        <taxon>Bacillota</taxon>
        <taxon>Clostridia</taxon>
        <taxon>Eubacteriales</taxon>
        <taxon>Oscillospiraceae</taxon>
        <taxon>Ruminococcus</taxon>
    </lineage>
</organism>
<protein>
    <recommendedName>
        <fullName evidence="5 12">Alpha-amylase</fullName>
        <ecNumber evidence="4 12">3.2.1.1</ecNumber>
    </recommendedName>
</protein>
<evidence type="ECO:0000256" key="4">
    <source>
        <dbReference type="ARBA" id="ARBA00012595"/>
    </source>
</evidence>
<evidence type="ECO:0000256" key="11">
    <source>
        <dbReference type="RuleBase" id="RU003615"/>
    </source>
</evidence>
<keyword evidence="16" id="KW-1185">Reference proteome</keyword>
<dbReference type="InterPro" id="IPR006047">
    <property type="entry name" value="GH13_cat_dom"/>
</dbReference>
<dbReference type="SUPFAM" id="SSF51445">
    <property type="entry name" value="(Trans)glycosidases"/>
    <property type="match status" value="1"/>
</dbReference>
<dbReference type="Pfam" id="PF16738">
    <property type="entry name" value="CBM26"/>
    <property type="match status" value="1"/>
</dbReference>
<dbReference type="InterPro" id="IPR031319">
    <property type="entry name" value="A-amylase_C"/>
</dbReference>
<feature type="chain" id="PRO_5037069399" description="Alpha-amylase" evidence="13">
    <location>
        <begin position="32"/>
        <end position="695"/>
    </location>
</feature>
<evidence type="ECO:0000256" key="3">
    <source>
        <dbReference type="ARBA" id="ARBA00008061"/>
    </source>
</evidence>
<dbReference type="PANTHER" id="PTHR43447">
    <property type="entry name" value="ALPHA-AMYLASE"/>
    <property type="match status" value="1"/>
</dbReference>
<evidence type="ECO:0000256" key="6">
    <source>
        <dbReference type="ARBA" id="ARBA00022723"/>
    </source>
</evidence>
<evidence type="ECO:0000256" key="7">
    <source>
        <dbReference type="ARBA" id="ARBA00022801"/>
    </source>
</evidence>
<evidence type="ECO:0000256" key="8">
    <source>
        <dbReference type="ARBA" id="ARBA00022837"/>
    </source>
</evidence>
<dbReference type="InterPro" id="IPR031965">
    <property type="entry name" value="CBM26"/>
</dbReference>
<dbReference type="RefSeq" id="WP_201427654.1">
    <property type="nucleotide sequence ID" value="NZ_JAEQMG010000087.1"/>
</dbReference>
<dbReference type="InterPro" id="IPR016134">
    <property type="entry name" value="Dockerin_dom"/>
</dbReference>
<evidence type="ECO:0000256" key="10">
    <source>
        <dbReference type="ARBA" id="ARBA00023295"/>
    </source>
</evidence>
<evidence type="ECO:0000256" key="13">
    <source>
        <dbReference type="SAM" id="SignalP"/>
    </source>
</evidence>
<dbReference type="SMART" id="SM00632">
    <property type="entry name" value="Aamy_C"/>
    <property type="match status" value="1"/>
</dbReference>
<dbReference type="SMART" id="SM00642">
    <property type="entry name" value="Aamy"/>
    <property type="match status" value="1"/>
</dbReference>
<evidence type="ECO:0000256" key="2">
    <source>
        <dbReference type="ARBA" id="ARBA00001913"/>
    </source>
</evidence>
<dbReference type="PROSITE" id="PS51766">
    <property type="entry name" value="DOCKERIN"/>
    <property type="match status" value="1"/>
</dbReference>
<keyword evidence="9 12" id="KW-0119">Carbohydrate metabolism</keyword>
<dbReference type="SUPFAM" id="SSF63446">
    <property type="entry name" value="Type I dockerin domain"/>
    <property type="match status" value="1"/>
</dbReference>
<dbReference type="Gene3D" id="2.60.40.10">
    <property type="entry name" value="Immunoglobulins"/>
    <property type="match status" value="1"/>
</dbReference>
<comment type="caution">
    <text evidence="15">The sequence shown here is derived from an EMBL/GenBank/DDBJ whole genome shotgun (WGS) entry which is preliminary data.</text>
</comment>
<dbReference type="InterPro" id="IPR013780">
    <property type="entry name" value="Glyco_hydro_b"/>
</dbReference>
<dbReference type="GO" id="GO:0046872">
    <property type="term" value="F:metal ion binding"/>
    <property type="evidence" value="ECO:0007669"/>
    <property type="project" value="UniProtKB-KW"/>
</dbReference>
<dbReference type="CDD" id="cd14256">
    <property type="entry name" value="Dockerin_I"/>
    <property type="match status" value="1"/>
</dbReference>
<dbReference type="Gene3D" id="1.10.1330.10">
    <property type="entry name" value="Dockerin domain"/>
    <property type="match status" value="1"/>
</dbReference>
<keyword evidence="10 12" id="KW-0326">Glycosidase</keyword>
<evidence type="ECO:0000259" key="14">
    <source>
        <dbReference type="PROSITE" id="PS51766"/>
    </source>
</evidence>
<reference evidence="15" key="1">
    <citation type="submission" date="2021-01" db="EMBL/GenBank/DDBJ databases">
        <title>Genome public.</title>
        <authorList>
            <person name="Liu C."/>
            <person name="Sun Q."/>
        </authorList>
    </citation>
    <scope>NUCLEOTIDE SEQUENCE</scope>
    <source>
        <strain evidence="15">M6</strain>
    </source>
</reference>
<dbReference type="InterPro" id="IPR018247">
    <property type="entry name" value="EF_Hand_1_Ca_BS"/>
</dbReference>
<dbReference type="InterPro" id="IPR002105">
    <property type="entry name" value="Dockerin_1_rpt"/>
</dbReference>
<evidence type="ECO:0000256" key="9">
    <source>
        <dbReference type="ARBA" id="ARBA00023277"/>
    </source>
</evidence>
<evidence type="ECO:0000256" key="5">
    <source>
        <dbReference type="ARBA" id="ARBA00017303"/>
    </source>
</evidence>
<evidence type="ECO:0000313" key="16">
    <source>
        <dbReference type="Proteomes" id="UP000633365"/>
    </source>
</evidence>
<comment type="catalytic activity">
    <reaction evidence="1 12">
        <text>Endohydrolysis of (1-&gt;4)-alpha-D-glucosidic linkages in polysaccharides containing three or more (1-&gt;4)-alpha-linked D-glucose units.</text>
        <dbReference type="EC" id="3.2.1.1"/>
    </reaction>
</comment>
<feature type="signal peptide" evidence="13">
    <location>
        <begin position="1"/>
        <end position="31"/>
    </location>
</feature>
<keyword evidence="8" id="KW-0106">Calcium</keyword>
<dbReference type="PRINTS" id="PR00110">
    <property type="entry name" value="ALPHAAMYLASE"/>
</dbReference>
<comment type="similarity">
    <text evidence="3 11">Belongs to the glycosyl hydrolase 13 family.</text>
</comment>
<dbReference type="PROSITE" id="PS51257">
    <property type="entry name" value="PROKAR_LIPOPROTEIN"/>
    <property type="match status" value="1"/>
</dbReference>
<keyword evidence="7 12" id="KW-0378">Hydrolase</keyword>
<accession>A0A934WRY5</accession>
<dbReference type="PROSITE" id="PS00018">
    <property type="entry name" value="EF_HAND_1"/>
    <property type="match status" value="1"/>
</dbReference>
<proteinExistence type="inferred from homology"/>
<dbReference type="InterPro" id="IPR036439">
    <property type="entry name" value="Dockerin_dom_sf"/>
</dbReference>
<dbReference type="EC" id="3.2.1.1" evidence="4 12"/>
<dbReference type="GO" id="GO:0004556">
    <property type="term" value="F:alpha-amylase activity"/>
    <property type="evidence" value="ECO:0007669"/>
    <property type="project" value="UniProtKB-UniRule"/>
</dbReference>
<dbReference type="Proteomes" id="UP000633365">
    <property type="component" value="Unassembled WGS sequence"/>
</dbReference>
<keyword evidence="6" id="KW-0479">Metal-binding</keyword>
<evidence type="ECO:0000256" key="12">
    <source>
        <dbReference type="RuleBase" id="RU361134"/>
    </source>
</evidence>
<dbReference type="EMBL" id="JAEQMG010000087">
    <property type="protein sequence ID" value="MBK6088822.1"/>
    <property type="molecule type" value="Genomic_DNA"/>
</dbReference>
<evidence type="ECO:0000256" key="1">
    <source>
        <dbReference type="ARBA" id="ARBA00000548"/>
    </source>
</evidence>
<dbReference type="InterPro" id="IPR006046">
    <property type="entry name" value="Alpha_amylase"/>
</dbReference>
<sequence length="695" mass="75345">MKKKFLSLVLSLTVALTAACSLHASFSAAQANDAVGQTQFAQNTIRGAAVLHCFNWSYNEIKNNLPDIAAAGYTAVQTSPVQKPKSYKSSYTSTSGQWWKLYQPLTLSVADGGTWLGTKSELKALCSEADKYNIKVIVDIVANHMANNTSGGGYSHLSENVESNLKNSAYYHSETYGVNDNSRYEMTHGHLGMPDLNTANSYVQKRVLGLLKECVDCGVDGFRFDAAKHIELPSDDSSTKSEFWPYVINGIKSYKSDVFCYGEILNTAATSMSNYTKYIDVTDNKTGNSALSAAKNSNASSLAASNYQMGAGASYSVLWAESHDTYMHDETSGVSNSVIAKAWAITGARAKSTSLYFARPNSTMGLASSDTSWKSTAVREINKFKNYFMGQSEYLASSGKTAYIERGTTGVCIAKLDGSGDVSLTANKMESGTYKDQISGNTFTVSGGKIKGTVGSKGVAVVYNAPSEPTTVPATAAPTTIAPTTTVPATTAAPTTVEPAAEETQPTTVPATQVTVGDTDEDGEITIKDVTTIQRYIAELEIMPRVGKTGDTNGDGELDIADATLLQMFLAEYDIESRIGQILTIEAPASEPATKPQDYTVYFTNSRSWSGTIYCYYWSDENSHMLTWPGEKMTYDRTNSSNQKIYTFTVPANIDYLMFNNNDKQTVKIPFDGTVLRFYAKSSTDSSGKYEYGTW</sequence>
<evidence type="ECO:0000313" key="15">
    <source>
        <dbReference type="EMBL" id="MBK6088822.1"/>
    </source>
</evidence>
<dbReference type="GO" id="GO:0000272">
    <property type="term" value="P:polysaccharide catabolic process"/>
    <property type="evidence" value="ECO:0007669"/>
    <property type="project" value="InterPro"/>
</dbReference>
<dbReference type="Gene3D" id="3.20.20.80">
    <property type="entry name" value="Glycosidases"/>
    <property type="match status" value="1"/>
</dbReference>
<feature type="domain" description="Dockerin" evidence="14">
    <location>
        <begin position="512"/>
        <end position="577"/>
    </location>
</feature>
<name>A0A934WRY5_9FIRM</name>
<dbReference type="Gene3D" id="2.60.40.1180">
    <property type="entry name" value="Golgi alpha-mannosidase II"/>
    <property type="match status" value="1"/>
</dbReference>
<dbReference type="AlphaFoldDB" id="A0A934WRY5"/>
<dbReference type="Pfam" id="PF00404">
    <property type="entry name" value="Dockerin_1"/>
    <property type="match status" value="1"/>
</dbReference>
<keyword evidence="13" id="KW-0732">Signal</keyword>